<feature type="transmembrane region" description="Helical" evidence="8">
    <location>
        <begin position="97"/>
        <end position="118"/>
    </location>
</feature>
<feature type="transmembrane region" description="Helical" evidence="8">
    <location>
        <begin position="65"/>
        <end position="85"/>
    </location>
</feature>
<feature type="transmembrane region" description="Helical" evidence="8">
    <location>
        <begin position="38"/>
        <end position="59"/>
    </location>
</feature>
<dbReference type="PANTHER" id="PTHR20994">
    <property type="entry name" value="ER MEMBRANE PROTEIN COMPLEX SUBUNIT 6"/>
    <property type="match status" value="1"/>
</dbReference>
<comment type="similarity">
    <text evidence="2">Belongs to the EMC6 family.</text>
</comment>
<sequence length="125" mass="13922">MQTAKERREKKSGKPAADIHALRNELILQKNVAHNAGVANFIGVFGALVAGMVAGLWGVTGWIGFTYYLAMHAVVSTLLLVKCGFNTKAFFQSRRALFIGEMFNSTLLLTFILFWTLAHNYTHLF</sequence>
<keyword evidence="5" id="KW-0256">Endoplasmic reticulum</keyword>
<evidence type="ECO:0000256" key="8">
    <source>
        <dbReference type="SAM" id="Phobius"/>
    </source>
</evidence>
<evidence type="ECO:0000256" key="2">
    <source>
        <dbReference type="ARBA" id="ARBA00009436"/>
    </source>
</evidence>
<dbReference type="GO" id="GO:0072546">
    <property type="term" value="C:EMC complex"/>
    <property type="evidence" value="ECO:0007669"/>
    <property type="project" value="InterPro"/>
</dbReference>
<keyword evidence="6 8" id="KW-1133">Transmembrane helix</keyword>
<dbReference type="AlphaFoldDB" id="A0AAW1R0N4"/>
<keyword evidence="10" id="KW-1185">Reference proteome</keyword>
<protein>
    <recommendedName>
        <fullName evidence="3">ER membrane protein complex subunit 6</fullName>
    </recommendedName>
</protein>
<dbReference type="GO" id="GO:0000045">
    <property type="term" value="P:autophagosome assembly"/>
    <property type="evidence" value="ECO:0007669"/>
    <property type="project" value="TreeGrafter"/>
</dbReference>
<comment type="subcellular location">
    <subcellularLocation>
        <location evidence="1">Endoplasmic reticulum membrane</location>
        <topology evidence="1">Multi-pass membrane protein</topology>
    </subcellularLocation>
</comment>
<evidence type="ECO:0000256" key="4">
    <source>
        <dbReference type="ARBA" id="ARBA00022692"/>
    </source>
</evidence>
<evidence type="ECO:0000256" key="3">
    <source>
        <dbReference type="ARBA" id="ARBA00020827"/>
    </source>
</evidence>
<accession>A0AAW1R0N4</accession>
<evidence type="ECO:0000256" key="5">
    <source>
        <dbReference type="ARBA" id="ARBA00022824"/>
    </source>
</evidence>
<gene>
    <name evidence="9" type="ORF">WJX81_002297</name>
</gene>
<dbReference type="InterPro" id="IPR008504">
    <property type="entry name" value="Emc6"/>
</dbReference>
<evidence type="ECO:0000313" key="10">
    <source>
        <dbReference type="Proteomes" id="UP001445335"/>
    </source>
</evidence>
<dbReference type="PANTHER" id="PTHR20994:SF0">
    <property type="entry name" value="ER MEMBRANE PROTEIN COMPLEX SUBUNIT 6"/>
    <property type="match status" value="1"/>
</dbReference>
<dbReference type="EMBL" id="JALJOU010000060">
    <property type="protein sequence ID" value="KAK9827246.1"/>
    <property type="molecule type" value="Genomic_DNA"/>
</dbReference>
<keyword evidence="4 8" id="KW-0812">Transmembrane</keyword>
<comment type="caution">
    <text evidence="9">The sequence shown here is derived from an EMBL/GenBank/DDBJ whole genome shotgun (WGS) entry which is preliminary data.</text>
</comment>
<dbReference type="Pfam" id="PF07019">
    <property type="entry name" value="EMC6"/>
    <property type="match status" value="1"/>
</dbReference>
<evidence type="ECO:0000256" key="1">
    <source>
        <dbReference type="ARBA" id="ARBA00004477"/>
    </source>
</evidence>
<evidence type="ECO:0000313" key="9">
    <source>
        <dbReference type="EMBL" id="KAK9827246.1"/>
    </source>
</evidence>
<proteinExistence type="inferred from homology"/>
<name>A0AAW1R0N4_9CHLO</name>
<evidence type="ECO:0000256" key="7">
    <source>
        <dbReference type="ARBA" id="ARBA00023136"/>
    </source>
</evidence>
<organism evidence="9 10">
    <name type="scientific">Elliptochloris bilobata</name>
    <dbReference type="NCBI Taxonomy" id="381761"/>
    <lineage>
        <taxon>Eukaryota</taxon>
        <taxon>Viridiplantae</taxon>
        <taxon>Chlorophyta</taxon>
        <taxon>core chlorophytes</taxon>
        <taxon>Trebouxiophyceae</taxon>
        <taxon>Trebouxiophyceae incertae sedis</taxon>
        <taxon>Elliptochloris clade</taxon>
        <taxon>Elliptochloris</taxon>
    </lineage>
</organism>
<evidence type="ECO:0000256" key="6">
    <source>
        <dbReference type="ARBA" id="ARBA00022989"/>
    </source>
</evidence>
<keyword evidence="7 8" id="KW-0472">Membrane</keyword>
<reference evidence="9 10" key="1">
    <citation type="journal article" date="2024" name="Nat. Commun.">
        <title>Phylogenomics reveals the evolutionary origins of lichenization in chlorophyte algae.</title>
        <authorList>
            <person name="Puginier C."/>
            <person name="Libourel C."/>
            <person name="Otte J."/>
            <person name="Skaloud P."/>
            <person name="Haon M."/>
            <person name="Grisel S."/>
            <person name="Petersen M."/>
            <person name="Berrin J.G."/>
            <person name="Delaux P.M."/>
            <person name="Dal Grande F."/>
            <person name="Keller J."/>
        </authorList>
    </citation>
    <scope>NUCLEOTIDE SEQUENCE [LARGE SCALE GENOMIC DNA]</scope>
    <source>
        <strain evidence="9 10">SAG 245.80</strain>
    </source>
</reference>
<dbReference type="Proteomes" id="UP001445335">
    <property type="component" value="Unassembled WGS sequence"/>
</dbReference>
<dbReference type="InterPro" id="IPR029008">
    <property type="entry name" value="EMC6-like"/>
</dbReference>
<dbReference type="GO" id="GO:0034975">
    <property type="term" value="P:protein folding in endoplasmic reticulum"/>
    <property type="evidence" value="ECO:0007669"/>
    <property type="project" value="TreeGrafter"/>
</dbReference>